<sequence>MICLSIDYTVPERPSAMFHGQETLSVNQPEGVHVIEAEPTLLIKVASTDAAWALTKKLTGEENPQWHMAPLFGLIRHIFEKEPYHYVFNGSNGTGNEEAEYYGYNGDQYVTVPVKSIDGTLQERI</sequence>
<evidence type="ECO:0000313" key="1">
    <source>
        <dbReference type="EMBL" id="MBC8544724.1"/>
    </source>
</evidence>
<dbReference type="EMBL" id="JACRSQ010000029">
    <property type="protein sequence ID" value="MBC8544724.1"/>
    <property type="molecule type" value="Genomic_DNA"/>
</dbReference>
<proteinExistence type="predicted"/>
<accession>A0A926DWI2</accession>
<organism evidence="1 2">
    <name type="scientific">Bianquea renquensis</name>
    <dbReference type="NCBI Taxonomy" id="2763661"/>
    <lineage>
        <taxon>Bacteria</taxon>
        <taxon>Bacillati</taxon>
        <taxon>Bacillota</taxon>
        <taxon>Clostridia</taxon>
        <taxon>Eubacteriales</taxon>
        <taxon>Bianqueaceae</taxon>
        <taxon>Bianquea</taxon>
    </lineage>
</organism>
<protein>
    <submittedName>
        <fullName evidence="1">Uncharacterized protein</fullName>
    </submittedName>
</protein>
<reference evidence="1" key="1">
    <citation type="submission" date="2020-08" db="EMBL/GenBank/DDBJ databases">
        <title>Genome public.</title>
        <authorList>
            <person name="Liu C."/>
            <person name="Sun Q."/>
        </authorList>
    </citation>
    <scope>NUCLEOTIDE SEQUENCE</scope>
    <source>
        <strain evidence="1">NSJ-32</strain>
    </source>
</reference>
<name>A0A926DWI2_9FIRM</name>
<keyword evidence="2" id="KW-1185">Reference proteome</keyword>
<comment type="caution">
    <text evidence="1">The sequence shown here is derived from an EMBL/GenBank/DDBJ whole genome shotgun (WGS) entry which is preliminary data.</text>
</comment>
<evidence type="ECO:0000313" key="2">
    <source>
        <dbReference type="Proteomes" id="UP000657006"/>
    </source>
</evidence>
<dbReference type="AlphaFoldDB" id="A0A926DWI2"/>
<dbReference type="Proteomes" id="UP000657006">
    <property type="component" value="Unassembled WGS sequence"/>
</dbReference>
<dbReference type="RefSeq" id="WP_177718409.1">
    <property type="nucleotide sequence ID" value="NZ_JACRSQ010000029.1"/>
</dbReference>
<gene>
    <name evidence="1" type="ORF">H8730_14340</name>
</gene>